<keyword evidence="1" id="KW-0560">Oxidoreductase</keyword>
<dbReference type="PANTHER" id="PTHR48084:SF3">
    <property type="entry name" value="SUBUNIT OF PYRUVATE:FLAVODOXIN OXIDOREDUCTASE"/>
    <property type="match status" value="1"/>
</dbReference>
<name>A0A936Z9Q5_9HYPH</name>
<keyword evidence="5" id="KW-1185">Reference proteome</keyword>
<dbReference type="Pfam" id="PF20169">
    <property type="entry name" value="DUF6537"/>
    <property type="match status" value="1"/>
</dbReference>
<dbReference type="CDD" id="cd07034">
    <property type="entry name" value="TPP_PYR_PFOR_IOR-alpha_like"/>
    <property type="match status" value="1"/>
</dbReference>
<feature type="domain" description="DUF6537" evidence="3">
    <location>
        <begin position="935"/>
        <end position="1133"/>
    </location>
</feature>
<feature type="domain" description="Pyruvate/ketoisovalerate oxidoreductase catalytic" evidence="2">
    <location>
        <begin position="726"/>
        <end position="911"/>
    </location>
</feature>
<comment type="caution">
    <text evidence="4">The sequence shown here is derived from an EMBL/GenBank/DDBJ whole genome shotgun (WGS) entry which is preliminary data.</text>
</comment>
<dbReference type="SUPFAM" id="SSF52518">
    <property type="entry name" value="Thiamin diphosphate-binding fold (THDP-binding)"/>
    <property type="match status" value="2"/>
</dbReference>
<dbReference type="InterPro" id="IPR002869">
    <property type="entry name" value="Pyrv_flavodox_OxRed_cen"/>
</dbReference>
<dbReference type="PANTHER" id="PTHR48084">
    <property type="entry name" value="2-OXOGLUTARATE OXIDOREDUCTASE SUBUNIT KORB-RELATED"/>
    <property type="match status" value="1"/>
</dbReference>
<gene>
    <name evidence="4" type="ORF">JKG68_16470</name>
</gene>
<dbReference type="NCBIfam" id="NF009589">
    <property type="entry name" value="PRK13030.1"/>
    <property type="match status" value="1"/>
</dbReference>
<dbReference type="NCBIfam" id="NF009588">
    <property type="entry name" value="PRK13029.1"/>
    <property type="match status" value="1"/>
</dbReference>
<evidence type="ECO:0000259" key="2">
    <source>
        <dbReference type="Pfam" id="PF01558"/>
    </source>
</evidence>
<dbReference type="Gene3D" id="3.40.50.970">
    <property type="match status" value="1"/>
</dbReference>
<dbReference type="InterPro" id="IPR046667">
    <property type="entry name" value="DUF6537"/>
</dbReference>
<dbReference type="InterPro" id="IPR019752">
    <property type="entry name" value="Pyrv/ketoisovalerate_OxRed_cat"/>
</dbReference>
<evidence type="ECO:0000259" key="3">
    <source>
        <dbReference type="Pfam" id="PF20169"/>
    </source>
</evidence>
<reference evidence="4" key="1">
    <citation type="submission" date="2021-01" db="EMBL/GenBank/DDBJ databases">
        <title>Microvirga sp.</title>
        <authorList>
            <person name="Kim M.K."/>
        </authorList>
    </citation>
    <scope>NUCLEOTIDE SEQUENCE</scope>
    <source>
        <strain evidence="4">5420S-16</strain>
    </source>
</reference>
<sequence length="1156" mass="126970">MTDAPSLDDYRLSDRYARDTGRVFLTGTQAIVRIVLDQAKRDRAAGLNTAGFVSGYRGSPLGGVDLEFWRIKEQLKERRIEFLPAVNEDLAATAVLGSQQVETDPNRQVEGVFGLWYGKGPGVDRSGDALKHGNAYGSSPHGGVLVVAGDDHGCVSSSMPHQSDVAFMSWFMPTLHPASVAEYLEFGEYGYALSRFSGMWVGFKAVSEIVESGVSVELRAPRQFREPDFTPPPGGLHYRWPDLPGPQIEERMEAKKHAVYAFAKANPIDRRIYDIPDASYGIVTAGKAHLDLMEALRLIGLDEAACRAHGIDIYKVGMVWPLPLHDAMEFVKGKREILVVEEKRGIIESQFKEYFYDYPGSKPERMVGKHDETGARLIPWTGELSPRFLAGVLAKRLDPIFPDLNLARRVDALNPDPERLITVPGATRTPYFCSGCPHNTSTKVPEGSKALAGIGCHFMASWMDRETSSLIQMGGEGVNWAASSKFTGQGHIFQNLGEGTYYHSGSMAIRQAIAAGANITYKILFNDAVAMTGGQPVDGPVSVYAIAHSVRAEGVSRIALVSDDPDKFIPADLPKGVTIHPREDLDGVQKELRDIPGVTVLIYEQTCATEKRRRRKRGQMEDPKRFAYINDLVCEGCGDCSVASNCLSVEPKETPFGRKRKINLSTCNKDFSCLDGFCPSFVTVEGAKRRTKTSNGVDAVSRAATLPGPSLPGLERPFDLLVTGVGGTGVVTIGALISMAAHLEGRGVSVLDFTGFAQKFGPVLSFIRLAESPDELHQVRIDQGAADALIGCDVVVSSSPKASGTYRAGTRAVINTAEMLTGDVVRFRDADLAGKARLRSIERVLGAGNLATFDANALAEKLLGDTVYANVMMLGFAWQQGLVPVSLEALSRAIELNGVSVEANKQAFAWGRLLNADRDFVRETTDDRAEEPETLDQVIARRVAFLTAYQNAAYASRYEATVSRVRKAEQALGSETLTDAVARSLFKLMSYKDEYEVARLHMETGFLDELQREFEGDFTVKYHLAPPLLPGKSDARGRPRKRSFGPWIQMPMRILARLKVLRNTPFDVFGYTAERRMEQALIGWYEEQVALILRNLDARRFDVLLAIARAPMEIRGYGPVKDAAVVKVKSEVEGLVERLRTETAVLDTRRPEALRA</sequence>
<dbReference type="GO" id="GO:0016903">
    <property type="term" value="F:oxidoreductase activity, acting on the aldehyde or oxo group of donors"/>
    <property type="evidence" value="ECO:0007669"/>
    <property type="project" value="InterPro"/>
</dbReference>
<dbReference type="Gene3D" id="3.40.920.10">
    <property type="entry name" value="Pyruvate-ferredoxin oxidoreductase, PFOR, domain III"/>
    <property type="match status" value="1"/>
</dbReference>
<organism evidence="4 5">
    <name type="scientific">Microvirga aerilata</name>
    <dbReference type="NCBI Taxonomy" id="670292"/>
    <lineage>
        <taxon>Bacteria</taxon>
        <taxon>Pseudomonadati</taxon>
        <taxon>Pseudomonadota</taxon>
        <taxon>Alphaproteobacteria</taxon>
        <taxon>Hyphomicrobiales</taxon>
        <taxon>Methylobacteriaceae</taxon>
        <taxon>Microvirga</taxon>
    </lineage>
</organism>
<proteinExistence type="predicted"/>
<dbReference type="Proteomes" id="UP000605848">
    <property type="component" value="Unassembled WGS sequence"/>
</dbReference>
<evidence type="ECO:0000313" key="5">
    <source>
        <dbReference type="Proteomes" id="UP000605848"/>
    </source>
</evidence>
<dbReference type="RefSeq" id="WP_202061567.1">
    <property type="nucleotide sequence ID" value="NZ_JAEQMY010000024.1"/>
</dbReference>
<accession>A0A936Z9Q5</accession>
<dbReference type="InterPro" id="IPR002880">
    <property type="entry name" value="Pyrv_Fd/Flavodoxin_OxRdtase_N"/>
</dbReference>
<dbReference type="AlphaFoldDB" id="A0A936Z9Q5"/>
<dbReference type="EMBL" id="JAEQMY010000024">
    <property type="protein sequence ID" value="MBL0405562.1"/>
    <property type="molecule type" value="Genomic_DNA"/>
</dbReference>
<dbReference type="InterPro" id="IPR029061">
    <property type="entry name" value="THDP-binding"/>
</dbReference>
<dbReference type="InterPro" id="IPR051457">
    <property type="entry name" value="2-oxoacid:Fd_oxidoreductase"/>
</dbReference>
<protein>
    <submittedName>
        <fullName evidence="4">Indolepyruvate ferredoxin oxidoreductase family protein</fullName>
    </submittedName>
</protein>
<dbReference type="Pfam" id="PF01558">
    <property type="entry name" value="POR"/>
    <property type="match status" value="1"/>
</dbReference>
<evidence type="ECO:0000256" key="1">
    <source>
        <dbReference type="ARBA" id="ARBA00023002"/>
    </source>
</evidence>
<dbReference type="SUPFAM" id="SSF53323">
    <property type="entry name" value="Pyruvate-ferredoxin oxidoreductase, PFOR, domain III"/>
    <property type="match status" value="1"/>
</dbReference>
<evidence type="ECO:0000313" key="4">
    <source>
        <dbReference type="EMBL" id="MBL0405562.1"/>
    </source>
</evidence>